<sequence length="230" mass="27214">MDLKIKGILYSLFSFLICTTLFAETQNYGTVWLNGTFIGPFSKKHEKWKYYLQPRLVIIDNRYGLDEARVFYGAGYQITPAFTSFIGMASSVSKSTEGVLSYENRVWQQFLWDIYKSKTFKLNNRTRLEERKNTLYSQWAVRFREQFTLKIPFQNTKYSFITFDELFFNVNYPSWVSDKFFSQNRYFIGIEKSISKSASFDVGYINQARFQRQNINIITDGLYLKIDVTS</sequence>
<reference evidence="2 4" key="2">
    <citation type="submission" date="2018-06" db="EMBL/GenBank/DDBJ databases">
        <authorList>
            <consortium name="Pathogen Informatics"/>
            <person name="Doyle S."/>
        </authorList>
    </citation>
    <scope>NUCLEOTIDE SEQUENCE [LARGE SCALE GENOMIC DNA]</scope>
    <source>
        <strain evidence="2 4">NCTC12388</strain>
    </source>
</reference>
<evidence type="ECO:0000313" key="2">
    <source>
        <dbReference type="EMBL" id="STX40848.1"/>
    </source>
</evidence>
<proteinExistence type="predicted"/>
<dbReference type="AlphaFoldDB" id="A0A378J0K6"/>
<dbReference type="Pfam" id="PF10677">
    <property type="entry name" value="DUF2490"/>
    <property type="match status" value="1"/>
</dbReference>
<keyword evidence="3" id="KW-1185">Reference proteome</keyword>
<gene>
    <name evidence="1" type="ORF">Lgra_1145</name>
    <name evidence="2" type="ORF">NCTC12388_00086</name>
</gene>
<dbReference type="Proteomes" id="UP000054691">
    <property type="component" value="Unassembled WGS sequence"/>
</dbReference>
<name>A0A378J0K6_9GAMM</name>
<dbReference type="EMBL" id="UGOB01000001">
    <property type="protein sequence ID" value="STX40848.1"/>
    <property type="molecule type" value="Genomic_DNA"/>
</dbReference>
<evidence type="ECO:0000313" key="3">
    <source>
        <dbReference type="Proteomes" id="UP000054691"/>
    </source>
</evidence>
<organism evidence="2 4">
    <name type="scientific">Legionella gratiana</name>
    <dbReference type="NCBI Taxonomy" id="45066"/>
    <lineage>
        <taxon>Bacteria</taxon>
        <taxon>Pseudomonadati</taxon>
        <taxon>Pseudomonadota</taxon>
        <taxon>Gammaproteobacteria</taxon>
        <taxon>Legionellales</taxon>
        <taxon>Legionellaceae</taxon>
        <taxon>Legionella</taxon>
    </lineage>
</organism>
<dbReference type="RefSeq" id="WP_058498311.1">
    <property type="nucleotide sequence ID" value="NZ_CAAAHW010000006.1"/>
</dbReference>
<dbReference type="InterPro" id="IPR019619">
    <property type="entry name" value="DUF2490"/>
</dbReference>
<protein>
    <submittedName>
        <fullName evidence="2">Protein of uncharacterized function (DUF2490)</fullName>
    </submittedName>
</protein>
<dbReference type="STRING" id="45066.Lgra_1145"/>
<dbReference type="OrthoDB" id="5381041at2"/>
<evidence type="ECO:0000313" key="1">
    <source>
        <dbReference type="EMBL" id="KTD11687.1"/>
    </source>
</evidence>
<accession>A0A378J0K6</accession>
<reference evidence="1 3" key="1">
    <citation type="submission" date="2015-11" db="EMBL/GenBank/DDBJ databases">
        <title>Genomic analysis of 38 Legionella species identifies large and diverse effector repertoires.</title>
        <authorList>
            <person name="Burstein D."/>
            <person name="Amaro F."/>
            <person name="Zusman T."/>
            <person name="Lifshitz Z."/>
            <person name="Cohen O."/>
            <person name="Gilbert J.A."/>
            <person name="Pupko T."/>
            <person name="Shuman H.A."/>
            <person name="Segal G."/>
        </authorList>
    </citation>
    <scope>NUCLEOTIDE SEQUENCE [LARGE SCALE GENOMIC DNA]</scope>
    <source>
        <strain evidence="1 3">Lyon 8420412</strain>
    </source>
</reference>
<dbReference type="Proteomes" id="UP000254476">
    <property type="component" value="Unassembled WGS sequence"/>
</dbReference>
<evidence type="ECO:0000313" key="4">
    <source>
        <dbReference type="Proteomes" id="UP000254476"/>
    </source>
</evidence>
<dbReference type="EMBL" id="LNYE01000020">
    <property type="protein sequence ID" value="KTD11687.1"/>
    <property type="molecule type" value="Genomic_DNA"/>
</dbReference>